<dbReference type="Gene3D" id="2.60.120.10">
    <property type="entry name" value="Jelly Rolls"/>
    <property type="match status" value="1"/>
</dbReference>
<evidence type="ECO:0000313" key="1">
    <source>
        <dbReference type="EMBL" id="SFW90036.1"/>
    </source>
</evidence>
<evidence type="ECO:0000313" key="2">
    <source>
        <dbReference type="Proteomes" id="UP000183788"/>
    </source>
</evidence>
<dbReference type="InterPro" id="IPR018490">
    <property type="entry name" value="cNMP-bd_dom_sf"/>
</dbReference>
<dbReference type="OrthoDB" id="9152304at2"/>
<gene>
    <name evidence="1" type="ORF">SAMN05661012_06543</name>
</gene>
<proteinExistence type="predicted"/>
<dbReference type="InterPro" id="IPR014710">
    <property type="entry name" value="RmlC-like_jellyroll"/>
</dbReference>
<dbReference type="GO" id="GO:0016301">
    <property type="term" value="F:kinase activity"/>
    <property type="evidence" value="ECO:0007669"/>
    <property type="project" value="UniProtKB-KW"/>
</dbReference>
<dbReference type="EMBL" id="FPIZ01000045">
    <property type="protein sequence ID" value="SFW90036.1"/>
    <property type="molecule type" value="Genomic_DNA"/>
</dbReference>
<dbReference type="Proteomes" id="UP000183788">
    <property type="component" value="Unassembled WGS sequence"/>
</dbReference>
<keyword evidence="1" id="KW-0808">Transferase</keyword>
<dbReference type="STRING" id="1004.SAMN05661012_06543"/>
<protein>
    <submittedName>
        <fullName evidence="1">cAMP-binding domain of CRP or a regulatory subunit of cAMP-dependent protein kinases</fullName>
    </submittedName>
</protein>
<keyword evidence="1" id="KW-0418">Kinase</keyword>
<accession>A0A1K1T0L3</accession>
<sequence length="195" mass="22850">MDREAVMNTFFTALNTYHALEDETRRAFEKLVRIREIPAGTKYLSADEVPVFVSYIYSGLFSYYFQYENGDTVIKKFFPENTFMASTSALIQHDKSRYAIDALEDSIVVEYSFTEFKHLLQKHHDLALFWINYLGRHWVVEKEHLEITHKYLSAKERYQDFLVASPTLAGRLQLQQIAAFLGITPTQLSRIRKSM</sequence>
<name>A0A1K1T0L3_9BACT</name>
<dbReference type="SUPFAM" id="SSF51206">
    <property type="entry name" value="cAMP-binding domain-like"/>
    <property type="match status" value="1"/>
</dbReference>
<reference evidence="1 2" key="1">
    <citation type="submission" date="2016-11" db="EMBL/GenBank/DDBJ databases">
        <authorList>
            <person name="Jaros S."/>
            <person name="Januszkiewicz K."/>
            <person name="Wedrychowicz H."/>
        </authorList>
    </citation>
    <scope>NUCLEOTIDE SEQUENCE [LARGE SCALE GENOMIC DNA]</scope>
    <source>
        <strain evidence="1 2">DSM 784</strain>
    </source>
</reference>
<organism evidence="1 2">
    <name type="scientific">Chitinophaga sancti</name>
    <dbReference type="NCBI Taxonomy" id="1004"/>
    <lineage>
        <taxon>Bacteria</taxon>
        <taxon>Pseudomonadati</taxon>
        <taxon>Bacteroidota</taxon>
        <taxon>Chitinophagia</taxon>
        <taxon>Chitinophagales</taxon>
        <taxon>Chitinophagaceae</taxon>
        <taxon>Chitinophaga</taxon>
    </lineage>
</organism>
<dbReference type="RefSeq" id="WP_083571921.1">
    <property type="nucleotide sequence ID" value="NZ_FPIZ01000045.1"/>
</dbReference>
<dbReference type="AlphaFoldDB" id="A0A1K1T0L3"/>